<name>A0A7U3YN02_DESPD</name>
<protein>
    <submittedName>
        <fullName evidence="3">CheC domain protein</fullName>
    </submittedName>
</protein>
<dbReference type="KEGG" id="dpr:Despr_2215"/>
<sequence length="155" mass="16708">MNSFTEINDKIIESTIEIFTGMVMMEIAVAGEPLEKLGQLKKSITGMVGLAGTHKGVLAVHFPQQVALDVTSSFLGMEVSEINEDVQDAIGEIANMLGGNLKTILSDRGKDIQLSLPSTISGDEYAFTSQAEVDQVILPFQAPSGAFYVEVELER</sequence>
<dbReference type="AlphaFoldDB" id="A0A7U3YN02"/>
<dbReference type="RefSeq" id="WP_015724897.1">
    <property type="nucleotide sequence ID" value="NC_014972.1"/>
</dbReference>
<dbReference type="EMBL" id="CP002364">
    <property type="protein sequence ID" value="ADW18359.1"/>
    <property type="molecule type" value="Genomic_DNA"/>
</dbReference>
<dbReference type="InterPro" id="IPR028051">
    <property type="entry name" value="CheX-like_dom"/>
</dbReference>
<feature type="domain" description="Chemotaxis phosphatase CheX-like" evidence="2">
    <location>
        <begin position="44"/>
        <end position="141"/>
    </location>
</feature>
<dbReference type="InterPro" id="IPR038756">
    <property type="entry name" value="CheX-like"/>
</dbReference>
<keyword evidence="4" id="KW-1185">Reference proteome</keyword>
<keyword evidence="1" id="KW-0145">Chemotaxis</keyword>
<dbReference type="CDD" id="cd17906">
    <property type="entry name" value="CheX"/>
    <property type="match status" value="1"/>
</dbReference>
<dbReference type="PANTHER" id="PTHR39452">
    <property type="entry name" value="CHEY-P PHOSPHATASE CHEX"/>
    <property type="match status" value="1"/>
</dbReference>
<dbReference type="Gene3D" id="3.40.1550.10">
    <property type="entry name" value="CheC-like"/>
    <property type="match status" value="1"/>
</dbReference>
<dbReference type="SUPFAM" id="SSF103039">
    <property type="entry name" value="CheC-like"/>
    <property type="match status" value="1"/>
</dbReference>
<gene>
    <name evidence="3" type="ordered locus">Despr_2215</name>
</gene>
<evidence type="ECO:0000313" key="3">
    <source>
        <dbReference type="EMBL" id="ADW18359.1"/>
    </source>
</evidence>
<evidence type="ECO:0000256" key="1">
    <source>
        <dbReference type="ARBA" id="ARBA00022500"/>
    </source>
</evidence>
<organism evidence="3 4">
    <name type="scientific">Desulfobulbus propionicus (strain ATCC 33891 / DSM 2032 / VKM B-1956 / 1pr3)</name>
    <dbReference type="NCBI Taxonomy" id="577650"/>
    <lineage>
        <taxon>Bacteria</taxon>
        <taxon>Pseudomonadati</taxon>
        <taxon>Thermodesulfobacteriota</taxon>
        <taxon>Desulfobulbia</taxon>
        <taxon>Desulfobulbales</taxon>
        <taxon>Desulfobulbaceae</taxon>
        <taxon>Desulfobulbus</taxon>
    </lineage>
</organism>
<proteinExistence type="predicted"/>
<dbReference type="InterPro" id="IPR028976">
    <property type="entry name" value="CheC-like_sf"/>
</dbReference>
<dbReference type="PANTHER" id="PTHR39452:SF1">
    <property type="entry name" value="CHEY-P PHOSPHATASE CHEX"/>
    <property type="match status" value="1"/>
</dbReference>
<dbReference type="Pfam" id="PF13690">
    <property type="entry name" value="CheX"/>
    <property type="match status" value="1"/>
</dbReference>
<evidence type="ECO:0000259" key="2">
    <source>
        <dbReference type="Pfam" id="PF13690"/>
    </source>
</evidence>
<dbReference type="GO" id="GO:0006935">
    <property type="term" value="P:chemotaxis"/>
    <property type="evidence" value="ECO:0007669"/>
    <property type="project" value="UniProtKB-KW"/>
</dbReference>
<accession>A0A7U3YN02</accession>
<dbReference type="Proteomes" id="UP000006365">
    <property type="component" value="Chromosome"/>
</dbReference>
<evidence type="ECO:0000313" key="4">
    <source>
        <dbReference type="Proteomes" id="UP000006365"/>
    </source>
</evidence>
<reference evidence="3 4" key="1">
    <citation type="journal article" date="2011" name="Stand. Genomic Sci.">
        <title>Complete genome sequence of Desulfobulbus propionicus type strain (1pr3).</title>
        <authorList>
            <person name="Pagani I."/>
            <person name="Lapidus A."/>
            <person name="Nolan M."/>
            <person name="Lucas S."/>
            <person name="Hammon N."/>
            <person name="Deshpande S."/>
            <person name="Cheng J.F."/>
            <person name="Chertkov O."/>
            <person name="Davenport K."/>
            <person name="Tapia R."/>
            <person name="Han C."/>
            <person name="Goodwin L."/>
            <person name="Pitluck S."/>
            <person name="Liolios K."/>
            <person name="Mavromatis K."/>
            <person name="Ivanova N."/>
            <person name="Mikhailova N."/>
            <person name="Pati A."/>
            <person name="Chen A."/>
            <person name="Palaniappan K."/>
            <person name="Land M."/>
            <person name="Hauser L."/>
            <person name="Chang Y.J."/>
            <person name="Jeffries C.D."/>
            <person name="Detter J.C."/>
            <person name="Brambilla E."/>
            <person name="Kannan K.P."/>
            <person name="Djao O.D."/>
            <person name="Rohde M."/>
            <person name="Pukall R."/>
            <person name="Spring S."/>
            <person name="Goker M."/>
            <person name="Sikorski J."/>
            <person name="Woyke T."/>
            <person name="Bristow J."/>
            <person name="Eisen J.A."/>
            <person name="Markowitz V."/>
            <person name="Hugenholtz P."/>
            <person name="Kyrpides N.C."/>
            <person name="Klenk H.P."/>
        </authorList>
    </citation>
    <scope>NUCLEOTIDE SEQUENCE [LARGE SCALE GENOMIC DNA]</scope>
    <source>
        <strain evidence="4">ATCC 33891 / DSM 2032 / 1pr3</strain>
    </source>
</reference>